<dbReference type="GO" id="GO:0004674">
    <property type="term" value="F:protein serine/threonine kinase activity"/>
    <property type="evidence" value="ECO:0007669"/>
    <property type="project" value="UniProtKB-KW"/>
</dbReference>
<keyword evidence="2 5" id="KW-0547">Nucleotide-binding</keyword>
<gene>
    <name evidence="8" type="ORF">LR48_Vigan01g081900</name>
</gene>
<dbReference type="PANTHER" id="PTHR48011:SF51">
    <property type="entry name" value="PROTEIN KINASE SUPERFAMILY PROTEIN"/>
    <property type="match status" value="1"/>
</dbReference>
<dbReference type="PROSITE" id="PS50011">
    <property type="entry name" value="PROTEIN_KINASE_DOM"/>
    <property type="match status" value="1"/>
</dbReference>
<dbReference type="InterPro" id="IPR000719">
    <property type="entry name" value="Prot_kinase_dom"/>
</dbReference>
<evidence type="ECO:0000256" key="1">
    <source>
        <dbReference type="ARBA" id="ARBA00022679"/>
    </source>
</evidence>
<feature type="domain" description="Protein kinase" evidence="7">
    <location>
        <begin position="4"/>
        <end position="267"/>
    </location>
</feature>
<reference evidence="9" key="1">
    <citation type="journal article" date="2015" name="Proc. Natl. Acad. Sci. U.S.A.">
        <title>Genome sequencing of adzuki bean (Vigna angularis) provides insight into high starch and low fat accumulation and domestication.</title>
        <authorList>
            <person name="Yang K."/>
            <person name="Tian Z."/>
            <person name="Chen C."/>
            <person name="Luo L."/>
            <person name="Zhao B."/>
            <person name="Wang Z."/>
            <person name="Yu L."/>
            <person name="Li Y."/>
            <person name="Sun Y."/>
            <person name="Li W."/>
            <person name="Chen Y."/>
            <person name="Li Y."/>
            <person name="Zhang Y."/>
            <person name="Ai D."/>
            <person name="Zhao J."/>
            <person name="Shang C."/>
            <person name="Ma Y."/>
            <person name="Wu B."/>
            <person name="Wang M."/>
            <person name="Gao L."/>
            <person name="Sun D."/>
            <person name="Zhang P."/>
            <person name="Guo F."/>
            <person name="Wang W."/>
            <person name="Li Y."/>
            <person name="Wang J."/>
            <person name="Varshney R.K."/>
            <person name="Wang J."/>
            <person name="Ling H.Q."/>
            <person name="Wan P."/>
        </authorList>
    </citation>
    <scope>NUCLEOTIDE SEQUENCE</scope>
    <source>
        <strain evidence="9">cv. Jingnong 6</strain>
    </source>
</reference>
<keyword evidence="4 5" id="KW-0067">ATP-binding</keyword>
<dbReference type="Gramene" id="KOM31264">
    <property type="protein sequence ID" value="KOM31264"/>
    <property type="gene ID" value="LR48_Vigan01g081900"/>
</dbReference>
<comment type="similarity">
    <text evidence="6">Belongs to the protein kinase superfamily.</text>
</comment>
<dbReference type="InterPro" id="IPR011009">
    <property type="entry name" value="Kinase-like_dom_sf"/>
</dbReference>
<evidence type="ECO:0000256" key="6">
    <source>
        <dbReference type="RuleBase" id="RU000304"/>
    </source>
</evidence>
<proteinExistence type="inferred from homology"/>
<dbReference type="InterPro" id="IPR052751">
    <property type="entry name" value="Plant_MAPKKK"/>
</dbReference>
<evidence type="ECO:0000313" key="9">
    <source>
        <dbReference type="Proteomes" id="UP000053144"/>
    </source>
</evidence>
<dbReference type="AlphaFoldDB" id="A0A0L9TM74"/>
<evidence type="ECO:0000256" key="5">
    <source>
        <dbReference type="PROSITE-ProRule" id="PRU10141"/>
    </source>
</evidence>
<feature type="binding site" evidence="5">
    <location>
        <position position="39"/>
    </location>
    <ligand>
        <name>ATP</name>
        <dbReference type="ChEBI" id="CHEBI:30616"/>
    </ligand>
</feature>
<dbReference type="STRING" id="3914.A0A0L9TM74"/>
<dbReference type="PROSITE" id="PS00107">
    <property type="entry name" value="PROTEIN_KINASE_ATP"/>
    <property type="match status" value="1"/>
</dbReference>
<keyword evidence="6" id="KW-0723">Serine/threonine-protein kinase</keyword>
<dbReference type="PANTHER" id="PTHR48011">
    <property type="entry name" value="CCR4-NOT TRANSCRIPTIONAL COMPLEX SUBUNIT CAF120-RELATED"/>
    <property type="match status" value="1"/>
</dbReference>
<dbReference type="Gene3D" id="1.10.510.10">
    <property type="entry name" value="Transferase(Phosphotransferase) domain 1"/>
    <property type="match status" value="1"/>
</dbReference>
<keyword evidence="1" id="KW-0808">Transferase</keyword>
<dbReference type="EMBL" id="CM003371">
    <property type="protein sequence ID" value="KOM31264.1"/>
    <property type="molecule type" value="Genomic_DNA"/>
</dbReference>
<name>A0A0L9TM74_PHAAN</name>
<dbReference type="InterPro" id="IPR008271">
    <property type="entry name" value="Ser/Thr_kinase_AS"/>
</dbReference>
<organism evidence="8 9">
    <name type="scientific">Phaseolus angularis</name>
    <name type="common">Azuki bean</name>
    <name type="synonym">Vigna angularis</name>
    <dbReference type="NCBI Taxonomy" id="3914"/>
    <lineage>
        <taxon>Eukaryota</taxon>
        <taxon>Viridiplantae</taxon>
        <taxon>Streptophyta</taxon>
        <taxon>Embryophyta</taxon>
        <taxon>Tracheophyta</taxon>
        <taxon>Spermatophyta</taxon>
        <taxon>Magnoliopsida</taxon>
        <taxon>eudicotyledons</taxon>
        <taxon>Gunneridae</taxon>
        <taxon>Pentapetalae</taxon>
        <taxon>rosids</taxon>
        <taxon>fabids</taxon>
        <taxon>Fabales</taxon>
        <taxon>Fabaceae</taxon>
        <taxon>Papilionoideae</taxon>
        <taxon>50 kb inversion clade</taxon>
        <taxon>NPAAA clade</taxon>
        <taxon>indigoferoid/millettioid clade</taxon>
        <taxon>Phaseoleae</taxon>
        <taxon>Vigna</taxon>
    </lineage>
</organism>
<protein>
    <recommendedName>
        <fullName evidence="7">Protein kinase domain-containing protein</fullName>
    </recommendedName>
</protein>
<dbReference type="Pfam" id="PF00069">
    <property type="entry name" value="Pkinase"/>
    <property type="match status" value="1"/>
</dbReference>
<accession>A0A0L9TM74</accession>
<dbReference type="OMA" id="MISSYQQ"/>
<dbReference type="PROSITE" id="PS00108">
    <property type="entry name" value="PROTEIN_KINASE_ST"/>
    <property type="match status" value="1"/>
</dbReference>
<dbReference type="SUPFAM" id="SSF56112">
    <property type="entry name" value="Protein kinase-like (PK-like)"/>
    <property type="match status" value="1"/>
</dbReference>
<evidence type="ECO:0000256" key="3">
    <source>
        <dbReference type="ARBA" id="ARBA00022777"/>
    </source>
</evidence>
<dbReference type="GO" id="GO:0005524">
    <property type="term" value="F:ATP binding"/>
    <property type="evidence" value="ECO:0007669"/>
    <property type="project" value="UniProtKB-UniRule"/>
</dbReference>
<evidence type="ECO:0000256" key="2">
    <source>
        <dbReference type="ARBA" id="ARBA00022741"/>
    </source>
</evidence>
<evidence type="ECO:0000256" key="4">
    <source>
        <dbReference type="ARBA" id="ARBA00022840"/>
    </source>
</evidence>
<dbReference type="InterPro" id="IPR017441">
    <property type="entry name" value="Protein_kinase_ATP_BS"/>
</dbReference>
<dbReference type="OrthoDB" id="25592at2759"/>
<dbReference type="GO" id="GO:0007165">
    <property type="term" value="P:signal transduction"/>
    <property type="evidence" value="ECO:0007669"/>
    <property type="project" value="TreeGrafter"/>
</dbReference>
<evidence type="ECO:0000313" key="8">
    <source>
        <dbReference type="EMBL" id="KOM31264.1"/>
    </source>
</evidence>
<sequence length="282" mass="32619">MAEWKKLRVLGEGSYGTVYLVLLRSIEEQKPKISLLALKTSSSYSMLREKKVFELLRGCEGIVQCYYYKCIVERGYLSYNLFMEYAPHGSLGNLIKTKLLSDKEVIVYTQMLLKGLSCMHEKGIVHCDLKPDNILLFPSWDDRTKYQLKISDFGLSKTSEEANADLGEIKFRGTPYYMSPESVRGFKETPLDIWSLGCIVIEMSTGLQQWWNIQTSDQLLCKLAFFNEAPKIPDELSYDCKDFLKKCFINDPQQRWTAKMLLDHPFIQKEYPTSLPTYNPSN</sequence>
<evidence type="ECO:0000259" key="7">
    <source>
        <dbReference type="PROSITE" id="PS50011"/>
    </source>
</evidence>
<dbReference type="SMART" id="SM00220">
    <property type="entry name" value="S_TKc"/>
    <property type="match status" value="1"/>
</dbReference>
<keyword evidence="3" id="KW-0418">Kinase</keyword>
<dbReference type="Proteomes" id="UP000053144">
    <property type="component" value="Chromosome 1"/>
</dbReference>